<gene>
    <name evidence="1" type="ORF">CINC_LOCUS13237</name>
</gene>
<reference evidence="1" key="1">
    <citation type="submission" date="2021-12" db="EMBL/GenBank/DDBJ databases">
        <authorList>
            <person name="King R."/>
        </authorList>
    </citation>
    <scope>NUCLEOTIDE SEQUENCE</scope>
</reference>
<dbReference type="Proteomes" id="UP001154114">
    <property type="component" value="Chromosome 9"/>
</dbReference>
<proteinExistence type="predicted"/>
<organism evidence="1 2">
    <name type="scientific">Chrysodeixis includens</name>
    <name type="common">Soybean looper</name>
    <name type="synonym">Pseudoplusia includens</name>
    <dbReference type="NCBI Taxonomy" id="689277"/>
    <lineage>
        <taxon>Eukaryota</taxon>
        <taxon>Metazoa</taxon>
        <taxon>Ecdysozoa</taxon>
        <taxon>Arthropoda</taxon>
        <taxon>Hexapoda</taxon>
        <taxon>Insecta</taxon>
        <taxon>Pterygota</taxon>
        <taxon>Neoptera</taxon>
        <taxon>Endopterygota</taxon>
        <taxon>Lepidoptera</taxon>
        <taxon>Glossata</taxon>
        <taxon>Ditrysia</taxon>
        <taxon>Noctuoidea</taxon>
        <taxon>Noctuidae</taxon>
        <taxon>Plusiinae</taxon>
        <taxon>Chrysodeixis</taxon>
    </lineage>
</organism>
<dbReference type="AlphaFoldDB" id="A0A9N8KS08"/>
<dbReference type="EMBL" id="LR824012">
    <property type="protein sequence ID" value="CAD0198966.1"/>
    <property type="molecule type" value="Genomic_DNA"/>
</dbReference>
<name>A0A9N8KS08_CHRIL</name>
<sequence length="128" mass="14493">MLPLATPVKTTDHYTSSTLSQKSFLRDTLATIELQLERSARSGRTIYHLLYVPQEHLPPGETCSGLSESIQPSKNPVVRMRHLRNDDVTPPRVAKVSAVSWCAVTKFCEEVITLKEKWKKHGRLHLTT</sequence>
<evidence type="ECO:0000313" key="2">
    <source>
        <dbReference type="Proteomes" id="UP001154114"/>
    </source>
</evidence>
<keyword evidence="2" id="KW-1185">Reference proteome</keyword>
<accession>A0A9N8KS08</accession>
<evidence type="ECO:0000313" key="1">
    <source>
        <dbReference type="EMBL" id="CAD0198966.1"/>
    </source>
</evidence>
<protein>
    <submittedName>
        <fullName evidence="1">Uncharacterized protein</fullName>
    </submittedName>
</protein>